<evidence type="ECO:0000313" key="1">
    <source>
        <dbReference type="EMBL" id="KAJ7314048.1"/>
    </source>
</evidence>
<comment type="caution">
    <text evidence="1">The sequence shown here is derived from an EMBL/GenBank/DDBJ whole genome shotgun (WGS) entry which is preliminary data.</text>
</comment>
<reference evidence="1" key="1">
    <citation type="journal article" date="2023" name="DNA Res.">
        <title>Chromosome-level genome assembly of Phrynocephalus forsythii using third-generation DNA sequencing and Hi-C analysis.</title>
        <authorList>
            <person name="Qi Y."/>
            <person name="Zhao W."/>
            <person name="Zhao Y."/>
            <person name="Niu C."/>
            <person name="Cao S."/>
            <person name="Zhang Y."/>
        </authorList>
    </citation>
    <scope>NUCLEOTIDE SEQUENCE</scope>
    <source>
        <tissue evidence="1">Muscle</tissue>
    </source>
</reference>
<protein>
    <submittedName>
        <fullName evidence="1">Uncharacterized protein</fullName>
    </submittedName>
</protein>
<dbReference type="Proteomes" id="UP001142489">
    <property type="component" value="Unassembled WGS sequence"/>
</dbReference>
<proteinExistence type="predicted"/>
<evidence type="ECO:0000313" key="2">
    <source>
        <dbReference type="Proteomes" id="UP001142489"/>
    </source>
</evidence>
<keyword evidence="2" id="KW-1185">Reference proteome</keyword>
<name>A0A9Q0XIT3_9SAUR</name>
<dbReference type="AlphaFoldDB" id="A0A9Q0XIT3"/>
<dbReference type="EMBL" id="JAPFRF010000012">
    <property type="protein sequence ID" value="KAJ7314048.1"/>
    <property type="molecule type" value="Genomic_DNA"/>
</dbReference>
<dbReference type="OrthoDB" id="8898144at2759"/>
<gene>
    <name evidence="1" type="ORF">JRQ81_005958</name>
</gene>
<organism evidence="1 2">
    <name type="scientific">Phrynocephalus forsythii</name>
    <dbReference type="NCBI Taxonomy" id="171643"/>
    <lineage>
        <taxon>Eukaryota</taxon>
        <taxon>Metazoa</taxon>
        <taxon>Chordata</taxon>
        <taxon>Craniata</taxon>
        <taxon>Vertebrata</taxon>
        <taxon>Euteleostomi</taxon>
        <taxon>Lepidosauria</taxon>
        <taxon>Squamata</taxon>
        <taxon>Bifurcata</taxon>
        <taxon>Unidentata</taxon>
        <taxon>Episquamata</taxon>
        <taxon>Toxicofera</taxon>
        <taxon>Iguania</taxon>
        <taxon>Acrodonta</taxon>
        <taxon>Agamidae</taxon>
        <taxon>Agaminae</taxon>
        <taxon>Phrynocephalus</taxon>
    </lineage>
</organism>
<accession>A0A9Q0XIT3</accession>
<sequence length="109" mass="12609">MTNPNEHGTIQMDGTDLPRTEKFKYLGSTITDNGNLSHKVILRMNSAWLKWHATSSIMCDKKISDCLKSKIFYIIVRPVALLWCRLQSAVHQLKKTERCLGVTETKMWR</sequence>